<gene>
    <name evidence="6" type="ORF">CLV40_10315</name>
</gene>
<proteinExistence type="inferred from homology"/>
<keyword evidence="2" id="KW-0436">Ligase</keyword>
<protein>
    <submittedName>
        <fullName evidence="6">Long-chain acyl-CoA synthetase</fullName>
    </submittedName>
</protein>
<organism evidence="6 7">
    <name type="scientific">Actinokineospora auranticolor</name>
    <dbReference type="NCBI Taxonomy" id="155976"/>
    <lineage>
        <taxon>Bacteria</taxon>
        <taxon>Bacillati</taxon>
        <taxon>Actinomycetota</taxon>
        <taxon>Actinomycetes</taxon>
        <taxon>Pseudonocardiales</taxon>
        <taxon>Pseudonocardiaceae</taxon>
        <taxon>Actinokineospora</taxon>
    </lineage>
</organism>
<dbReference type="GO" id="GO:0006631">
    <property type="term" value="P:fatty acid metabolic process"/>
    <property type="evidence" value="ECO:0007669"/>
    <property type="project" value="TreeGrafter"/>
</dbReference>
<comment type="similarity">
    <text evidence="1">Belongs to the ATP-dependent AMP-binding enzyme family.</text>
</comment>
<evidence type="ECO:0000256" key="2">
    <source>
        <dbReference type="ARBA" id="ARBA00022598"/>
    </source>
</evidence>
<evidence type="ECO:0000259" key="5">
    <source>
        <dbReference type="Pfam" id="PF13193"/>
    </source>
</evidence>
<evidence type="ECO:0000313" key="7">
    <source>
        <dbReference type="Proteomes" id="UP000239203"/>
    </source>
</evidence>
<dbReference type="Gene3D" id="3.30.300.30">
    <property type="match status" value="1"/>
</dbReference>
<evidence type="ECO:0000259" key="4">
    <source>
        <dbReference type="Pfam" id="PF00501"/>
    </source>
</evidence>
<feature type="region of interest" description="Disordered" evidence="3">
    <location>
        <begin position="352"/>
        <end position="379"/>
    </location>
</feature>
<dbReference type="Proteomes" id="UP000239203">
    <property type="component" value="Unassembled WGS sequence"/>
</dbReference>
<dbReference type="GO" id="GO:0031956">
    <property type="term" value="F:medium-chain fatty acid-CoA ligase activity"/>
    <property type="evidence" value="ECO:0007669"/>
    <property type="project" value="TreeGrafter"/>
</dbReference>
<comment type="caution">
    <text evidence="6">The sequence shown here is derived from an EMBL/GenBank/DDBJ whole genome shotgun (WGS) entry which is preliminary data.</text>
</comment>
<feature type="domain" description="AMP-dependent synthetase/ligase" evidence="4">
    <location>
        <begin position="33"/>
        <end position="397"/>
    </location>
</feature>
<dbReference type="PANTHER" id="PTHR43201:SF5">
    <property type="entry name" value="MEDIUM-CHAIN ACYL-COA LIGASE ACSF2, MITOCHONDRIAL"/>
    <property type="match status" value="1"/>
</dbReference>
<evidence type="ECO:0000256" key="1">
    <source>
        <dbReference type="ARBA" id="ARBA00006432"/>
    </source>
</evidence>
<dbReference type="Gene3D" id="3.40.50.12780">
    <property type="entry name" value="N-terminal domain of ligase-like"/>
    <property type="match status" value="1"/>
</dbReference>
<dbReference type="Pfam" id="PF00501">
    <property type="entry name" value="AMP-binding"/>
    <property type="match status" value="1"/>
</dbReference>
<dbReference type="Pfam" id="PF13193">
    <property type="entry name" value="AMP-binding_C"/>
    <property type="match status" value="1"/>
</dbReference>
<name>A0A2S6GW21_9PSEU</name>
<feature type="domain" description="AMP-binding enzyme C-terminal" evidence="5">
    <location>
        <begin position="445"/>
        <end position="520"/>
    </location>
</feature>
<dbReference type="InterPro" id="IPR045851">
    <property type="entry name" value="AMP-bd_C_sf"/>
</dbReference>
<dbReference type="PANTHER" id="PTHR43201">
    <property type="entry name" value="ACYL-COA SYNTHETASE"/>
    <property type="match status" value="1"/>
</dbReference>
<feature type="compositionally biased region" description="Acidic residues" evidence="3">
    <location>
        <begin position="360"/>
        <end position="369"/>
    </location>
</feature>
<dbReference type="EMBL" id="PTIX01000003">
    <property type="protein sequence ID" value="PPK69409.1"/>
    <property type="molecule type" value="Genomic_DNA"/>
</dbReference>
<dbReference type="InterPro" id="IPR042099">
    <property type="entry name" value="ANL_N_sf"/>
</dbReference>
<dbReference type="SUPFAM" id="SSF56801">
    <property type="entry name" value="Acetyl-CoA synthetase-like"/>
    <property type="match status" value="1"/>
</dbReference>
<evidence type="ECO:0000313" key="6">
    <source>
        <dbReference type="EMBL" id="PPK69409.1"/>
    </source>
</evidence>
<dbReference type="InterPro" id="IPR020845">
    <property type="entry name" value="AMP-binding_CS"/>
</dbReference>
<accession>A0A2S6GW21</accession>
<dbReference type="AlphaFoldDB" id="A0A2S6GW21"/>
<reference evidence="6 7" key="1">
    <citation type="submission" date="2018-02" db="EMBL/GenBank/DDBJ databases">
        <title>Genomic Encyclopedia of Archaeal and Bacterial Type Strains, Phase II (KMG-II): from individual species to whole genera.</title>
        <authorList>
            <person name="Goeker M."/>
        </authorList>
    </citation>
    <scope>NUCLEOTIDE SEQUENCE [LARGE SCALE GENOMIC DNA]</scope>
    <source>
        <strain evidence="6 7">YU 961-1</strain>
    </source>
</reference>
<keyword evidence="7" id="KW-1185">Reference proteome</keyword>
<evidence type="ECO:0000256" key="3">
    <source>
        <dbReference type="SAM" id="MobiDB-lite"/>
    </source>
</evidence>
<dbReference type="InterPro" id="IPR000873">
    <property type="entry name" value="AMP-dep_synth/lig_dom"/>
</dbReference>
<dbReference type="InterPro" id="IPR025110">
    <property type="entry name" value="AMP-bd_C"/>
</dbReference>
<dbReference type="PROSITE" id="PS00455">
    <property type="entry name" value="AMP_BINDING"/>
    <property type="match status" value="1"/>
</dbReference>
<sequence>MAGSAGAGAVDRGAAPAVPGGNLADLVVGASETAPARPGLVDAAGSGSLTWRRVAAAVDRYAGVLTGLGVARGDRVAVVLSNSLQSCVALFAVLRAGAITVPVGTDAAPQEVERVLDHSGVCFALGLSRVTANPPKKIISLPDPDLGVDSDDDGVPRVPAVGGGEDTALICYTSGTSGSPRGVLLSHRALLANAAQCAALRPAPVTATDRVLLAVPLSHAYGLSALWQVAAAGATGVLLPRFGVDRALDACRDHRLTTVIGVPAMYQALVTAGRDRLGAALATARLLTSGAAPLDPRTLAAVRAATGLAIHEGYGLTETGPVLTSTLVGGVAKPGAVGRAIPGVELRLVDADGRPVATADDPDDPDGSDESVVGEFTDDSETGLVAARGANLFSGYWPDGRGGPDADGWFRTGDVGYFDADGDLRLVDRAHDLIIVNGFNVYPREVEQVVAELPGVAEVAAVGVPDERTGERVKVVVVAREGAELTEQALLAHCAAHLARFKVPGVVEFAAALPHTVTGKLRRAGLRGSVTT</sequence>